<keyword evidence="2 6" id="KW-0812">Transmembrane</keyword>
<comment type="caution">
    <text evidence="8">The sequence shown here is derived from an EMBL/GenBank/DDBJ whole genome shotgun (WGS) entry which is preliminary data.</text>
</comment>
<dbReference type="Proteomes" id="UP000314011">
    <property type="component" value="Unassembled WGS sequence"/>
</dbReference>
<keyword evidence="5" id="KW-0175">Coiled coil</keyword>
<dbReference type="EMBL" id="VFFF01000002">
    <property type="protein sequence ID" value="TNY31412.1"/>
    <property type="molecule type" value="Genomic_DNA"/>
</dbReference>
<reference evidence="8 9" key="1">
    <citation type="submission" date="2019-06" db="EMBL/GenBank/DDBJ databases">
        <title>Genome of new Rhodobacteraceae sp. SM1903.</title>
        <authorList>
            <person name="Ren X."/>
        </authorList>
    </citation>
    <scope>NUCLEOTIDE SEQUENCE [LARGE SCALE GENOMIC DNA]</scope>
    <source>
        <strain evidence="8 9">SM1903</strain>
    </source>
</reference>
<evidence type="ECO:0000256" key="5">
    <source>
        <dbReference type="SAM" id="Coils"/>
    </source>
</evidence>
<name>A0A5C5GBR3_9RHOB</name>
<keyword evidence="3 6" id="KW-1133">Transmembrane helix</keyword>
<evidence type="ECO:0000256" key="3">
    <source>
        <dbReference type="ARBA" id="ARBA00022989"/>
    </source>
</evidence>
<feature type="coiled-coil region" evidence="5">
    <location>
        <begin position="80"/>
        <end position="107"/>
    </location>
</feature>
<keyword evidence="1" id="KW-1003">Cell membrane</keyword>
<evidence type="ECO:0000313" key="9">
    <source>
        <dbReference type="Proteomes" id="UP000314011"/>
    </source>
</evidence>
<feature type="domain" description="Lipopolysaccharide assembly protein A" evidence="7">
    <location>
        <begin position="46"/>
        <end position="94"/>
    </location>
</feature>
<gene>
    <name evidence="8" type="ORF">FHY64_15455</name>
</gene>
<keyword evidence="9" id="KW-1185">Reference proteome</keyword>
<dbReference type="AlphaFoldDB" id="A0A5C5GBR3"/>
<dbReference type="InterPro" id="IPR010445">
    <property type="entry name" value="LapA_dom"/>
</dbReference>
<protein>
    <submittedName>
        <fullName evidence="8">LapA family protein</fullName>
    </submittedName>
</protein>
<sequence length="113" mass="12702">MRYIRYAFWAIVGLCLIVLSLANRELVELQALPSALADLAGVSPTVQIPLFVAILLGVALGLVIGLIWEWIREYKHRAAVSRKDREAKALQREVDRLKAEKHEGKDEVLALLE</sequence>
<evidence type="ECO:0000256" key="1">
    <source>
        <dbReference type="ARBA" id="ARBA00022475"/>
    </source>
</evidence>
<evidence type="ECO:0000259" key="7">
    <source>
        <dbReference type="Pfam" id="PF06305"/>
    </source>
</evidence>
<keyword evidence="4 6" id="KW-0472">Membrane</keyword>
<proteinExistence type="predicted"/>
<dbReference type="Pfam" id="PF06305">
    <property type="entry name" value="LapA_dom"/>
    <property type="match status" value="1"/>
</dbReference>
<feature type="transmembrane region" description="Helical" evidence="6">
    <location>
        <begin position="48"/>
        <end position="68"/>
    </location>
</feature>
<dbReference type="RefSeq" id="WP_140196366.1">
    <property type="nucleotide sequence ID" value="NZ_CP065915.1"/>
</dbReference>
<organism evidence="8 9">
    <name type="scientific">Pelagovum pacificum</name>
    <dbReference type="NCBI Taxonomy" id="2588711"/>
    <lineage>
        <taxon>Bacteria</taxon>
        <taxon>Pseudomonadati</taxon>
        <taxon>Pseudomonadota</taxon>
        <taxon>Alphaproteobacteria</taxon>
        <taxon>Rhodobacterales</taxon>
        <taxon>Paracoccaceae</taxon>
        <taxon>Pelagovum</taxon>
    </lineage>
</organism>
<accession>A0A5C5GBR3</accession>
<evidence type="ECO:0000313" key="8">
    <source>
        <dbReference type="EMBL" id="TNY31412.1"/>
    </source>
</evidence>
<evidence type="ECO:0000256" key="2">
    <source>
        <dbReference type="ARBA" id="ARBA00022692"/>
    </source>
</evidence>
<evidence type="ECO:0000256" key="4">
    <source>
        <dbReference type="ARBA" id="ARBA00023136"/>
    </source>
</evidence>
<evidence type="ECO:0000256" key="6">
    <source>
        <dbReference type="SAM" id="Phobius"/>
    </source>
</evidence>
<dbReference type="GO" id="GO:0005886">
    <property type="term" value="C:plasma membrane"/>
    <property type="evidence" value="ECO:0007669"/>
    <property type="project" value="InterPro"/>
</dbReference>
<dbReference type="OrthoDB" id="7689797at2"/>